<keyword evidence="8" id="KW-1185">Reference proteome</keyword>
<feature type="domain" description="ABC transmembrane type-2" evidence="6">
    <location>
        <begin position="20"/>
        <end position="254"/>
    </location>
</feature>
<keyword evidence="4 5" id="KW-0472">Membrane</keyword>
<feature type="transmembrane region" description="Helical" evidence="5">
    <location>
        <begin position="233"/>
        <end position="252"/>
    </location>
</feature>
<feature type="transmembrane region" description="Helical" evidence="5">
    <location>
        <begin position="175"/>
        <end position="194"/>
    </location>
</feature>
<dbReference type="GO" id="GO:0043190">
    <property type="term" value="C:ATP-binding cassette (ABC) transporter complex"/>
    <property type="evidence" value="ECO:0007669"/>
    <property type="project" value="InterPro"/>
</dbReference>
<dbReference type="GeneID" id="60422661"/>
<feature type="transmembrane region" description="Helical" evidence="5">
    <location>
        <begin position="144"/>
        <end position="163"/>
    </location>
</feature>
<evidence type="ECO:0000256" key="1">
    <source>
        <dbReference type="ARBA" id="ARBA00004141"/>
    </source>
</evidence>
<dbReference type="PANTHER" id="PTHR43229">
    <property type="entry name" value="NODULATION PROTEIN J"/>
    <property type="match status" value="1"/>
</dbReference>
<dbReference type="RefSeq" id="WP_231100050.1">
    <property type="nucleotide sequence ID" value="NZ_CP012850.1"/>
</dbReference>
<keyword evidence="2 5" id="KW-0812">Transmembrane</keyword>
<sequence length="256" mass="28350">MITEILVLTYRNLIASIDKVFLIWQIIFPIFYIFISGYAYSALLGNQGIRLGEILVSYPSFLAVGMIGFNVMNSSTVAGSIIWTDKRNGMFQQILVMPFTKEQYIFSNLVTIMLMGLTSALLILIIGLPTILGSAQPTLWSIPYTLYAIIIGSIFFGSFTVIISTRLKSSEGFNVISNGIFLFFAFASTTFYPAEGIPEPLKTAFYMNPLTYIVDITRAGVYAQVSDFVNLEVIIITILALVAFSIAAVSMLRIKV</sequence>
<dbReference type="Pfam" id="PF01061">
    <property type="entry name" value="ABC2_membrane"/>
    <property type="match status" value="1"/>
</dbReference>
<evidence type="ECO:0000256" key="4">
    <source>
        <dbReference type="ARBA" id="ARBA00023136"/>
    </source>
</evidence>
<dbReference type="PROSITE" id="PS51012">
    <property type="entry name" value="ABC_TM2"/>
    <property type="match status" value="1"/>
</dbReference>
<dbReference type="InterPro" id="IPR051784">
    <property type="entry name" value="Nod_factor_ABC_transporter"/>
</dbReference>
<dbReference type="Proteomes" id="UP000058925">
    <property type="component" value="Chromosome"/>
</dbReference>
<dbReference type="PIRSF" id="PIRSF006648">
    <property type="entry name" value="DrrB"/>
    <property type="match status" value="1"/>
</dbReference>
<feature type="transmembrane region" description="Helical" evidence="5">
    <location>
        <begin position="104"/>
        <end position="132"/>
    </location>
</feature>
<dbReference type="PANTHER" id="PTHR43229:SF2">
    <property type="entry name" value="NODULATION PROTEIN J"/>
    <property type="match status" value="1"/>
</dbReference>
<dbReference type="InterPro" id="IPR013525">
    <property type="entry name" value="ABC2_TM"/>
</dbReference>
<evidence type="ECO:0000256" key="5">
    <source>
        <dbReference type="SAM" id="Phobius"/>
    </source>
</evidence>
<dbReference type="KEGG" id="taa:NMY3_02745"/>
<evidence type="ECO:0000256" key="3">
    <source>
        <dbReference type="ARBA" id="ARBA00022989"/>
    </source>
</evidence>
<dbReference type="InterPro" id="IPR000412">
    <property type="entry name" value="ABC_2_transport"/>
</dbReference>
<gene>
    <name evidence="7" type="ORF">NMY3_02745</name>
</gene>
<dbReference type="AlphaFoldDB" id="A0A654M0F1"/>
<protein>
    <submittedName>
        <fullName evidence="7">ABC-2 type transporter</fullName>
    </submittedName>
</protein>
<proteinExistence type="predicted"/>
<evidence type="ECO:0000313" key="8">
    <source>
        <dbReference type="Proteomes" id="UP000058925"/>
    </source>
</evidence>
<name>A0A654M0F1_9ARCH</name>
<feature type="transmembrane region" description="Helical" evidence="5">
    <location>
        <begin position="21"/>
        <end position="41"/>
    </location>
</feature>
<keyword evidence="3 5" id="KW-1133">Transmembrane helix</keyword>
<evidence type="ECO:0000256" key="2">
    <source>
        <dbReference type="ARBA" id="ARBA00022692"/>
    </source>
</evidence>
<accession>A0A654M0F1</accession>
<dbReference type="EMBL" id="CP012850">
    <property type="protein sequence ID" value="ALI36935.1"/>
    <property type="molecule type" value="Genomic_DNA"/>
</dbReference>
<evidence type="ECO:0000259" key="6">
    <source>
        <dbReference type="PROSITE" id="PS51012"/>
    </source>
</evidence>
<organism evidence="7 8">
    <name type="scientific">Candidatus Nitrosocosmicus oleophilus</name>
    <dbReference type="NCBI Taxonomy" id="1353260"/>
    <lineage>
        <taxon>Archaea</taxon>
        <taxon>Nitrososphaerota</taxon>
        <taxon>Nitrososphaeria</taxon>
        <taxon>Nitrososphaerales</taxon>
        <taxon>Nitrososphaeraceae</taxon>
        <taxon>Candidatus Nitrosocosmicus</taxon>
    </lineage>
</organism>
<evidence type="ECO:0000313" key="7">
    <source>
        <dbReference type="EMBL" id="ALI36935.1"/>
    </source>
</evidence>
<dbReference type="GO" id="GO:0140359">
    <property type="term" value="F:ABC-type transporter activity"/>
    <property type="evidence" value="ECO:0007669"/>
    <property type="project" value="InterPro"/>
</dbReference>
<dbReference type="InterPro" id="IPR047817">
    <property type="entry name" value="ABC2_TM_bact-type"/>
</dbReference>
<reference evidence="8" key="1">
    <citation type="submission" date="2015-10" db="EMBL/GenBank/DDBJ databases">
        <title>Niche specialization of a soil ammonia-oxidizing archaeon, Candidatus Nitrosocosmicus oleophilus.</title>
        <authorList>
            <person name="Jung M.-Y."/>
            <person name="Rhee S.-K."/>
        </authorList>
    </citation>
    <scope>NUCLEOTIDE SEQUENCE [LARGE SCALE GENOMIC DNA]</scope>
    <source>
        <strain evidence="8">MY3</strain>
    </source>
</reference>
<feature type="transmembrane region" description="Helical" evidence="5">
    <location>
        <begin position="61"/>
        <end position="83"/>
    </location>
</feature>
<comment type="subcellular location">
    <subcellularLocation>
        <location evidence="1">Membrane</location>
        <topology evidence="1">Multi-pass membrane protein</topology>
    </subcellularLocation>
</comment>